<sequence>MVRTTTRSGRTAAALAGALGLASAFTLITAPAASAQIPPPEPPSITTTVEGNDVTIDLVDPNRGISHLLTACTAALVNPVKGVNLLPAIAAGTLPPISEIDPAVFEWGPSLLTTNAATRERTYELGEIPSGVYVAVGFCINPNITNPSVDFEPVFVGGTIEVGSAVLDLGSAVVETPGALAAVLDLLGIDTGSLGSAGGSTVGSGEVGSGDATIGSGDATVGSN</sequence>
<evidence type="ECO:0000256" key="1">
    <source>
        <dbReference type="SAM" id="MobiDB-lite"/>
    </source>
</evidence>
<feature type="compositionally biased region" description="Gly residues" evidence="1">
    <location>
        <begin position="198"/>
        <end position="208"/>
    </location>
</feature>
<reference evidence="4" key="1">
    <citation type="journal article" date="2019" name="Int. J. Syst. Evol. Microbiol.">
        <title>The Global Catalogue of Microorganisms (GCM) 10K type strain sequencing project: providing services to taxonomists for standard genome sequencing and annotation.</title>
        <authorList>
            <consortium name="The Broad Institute Genomics Platform"/>
            <consortium name="The Broad Institute Genome Sequencing Center for Infectious Disease"/>
            <person name="Wu L."/>
            <person name="Ma J."/>
        </authorList>
    </citation>
    <scope>NUCLEOTIDE SEQUENCE [LARGE SCALE GENOMIC DNA]</scope>
    <source>
        <strain evidence="4">DT72</strain>
    </source>
</reference>
<accession>A0ABW4P2U7</accession>
<feature type="chain" id="PRO_5047108924" description="Secreted protein" evidence="2">
    <location>
        <begin position="36"/>
        <end position="224"/>
    </location>
</feature>
<keyword evidence="2" id="KW-0732">Signal</keyword>
<protein>
    <recommendedName>
        <fullName evidence="5">Secreted protein</fullName>
    </recommendedName>
</protein>
<dbReference type="EMBL" id="JBHUFB010000009">
    <property type="protein sequence ID" value="MFD1812736.1"/>
    <property type="molecule type" value="Genomic_DNA"/>
</dbReference>
<keyword evidence="4" id="KW-1185">Reference proteome</keyword>
<proteinExistence type="predicted"/>
<evidence type="ECO:0008006" key="5">
    <source>
        <dbReference type="Google" id="ProtNLM"/>
    </source>
</evidence>
<evidence type="ECO:0000313" key="4">
    <source>
        <dbReference type="Proteomes" id="UP001597286"/>
    </source>
</evidence>
<evidence type="ECO:0000313" key="3">
    <source>
        <dbReference type="EMBL" id="MFD1812736.1"/>
    </source>
</evidence>
<organism evidence="3 4">
    <name type="scientific">Rhodococcus gannanensis</name>
    <dbReference type="NCBI Taxonomy" id="1960308"/>
    <lineage>
        <taxon>Bacteria</taxon>
        <taxon>Bacillati</taxon>
        <taxon>Actinomycetota</taxon>
        <taxon>Actinomycetes</taxon>
        <taxon>Mycobacteriales</taxon>
        <taxon>Nocardiaceae</taxon>
        <taxon>Rhodococcus</taxon>
    </lineage>
</organism>
<feature type="signal peptide" evidence="2">
    <location>
        <begin position="1"/>
        <end position="35"/>
    </location>
</feature>
<dbReference type="Proteomes" id="UP001597286">
    <property type="component" value="Unassembled WGS sequence"/>
</dbReference>
<dbReference type="RefSeq" id="WP_378485233.1">
    <property type="nucleotide sequence ID" value="NZ_JBHUFB010000009.1"/>
</dbReference>
<evidence type="ECO:0000256" key="2">
    <source>
        <dbReference type="SAM" id="SignalP"/>
    </source>
</evidence>
<comment type="caution">
    <text evidence="3">The sequence shown here is derived from an EMBL/GenBank/DDBJ whole genome shotgun (WGS) entry which is preliminary data.</text>
</comment>
<gene>
    <name evidence="3" type="ORF">ACFSJG_10955</name>
</gene>
<name>A0ABW4P2U7_9NOCA</name>
<feature type="region of interest" description="Disordered" evidence="1">
    <location>
        <begin position="198"/>
        <end position="224"/>
    </location>
</feature>